<evidence type="ECO:0000313" key="1">
    <source>
        <dbReference type="EMBL" id="SVD06985.1"/>
    </source>
</evidence>
<organism evidence="1">
    <name type="scientific">marine metagenome</name>
    <dbReference type="NCBI Taxonomy" id="408172"/>
    <lineage>
        <taxon>unclassified sequences</taxon>
        <taxon>metagenomes</taxon>
        <taxon>ecological metagenomes</taxon>
    </lineage>
</organism>
<evidence type="ECO:0008006" key="2">
    <source>
        <dbReference type="Google" id="ProtNLM"/>
    </source>
</evidence>
<protein>
    <recommendedName>
        <fullName evidence="2">Aldehyde dehydrogenase domain-containing protein</fullName>
    </recommendedName>
</protein>
<name>A0A382SBY9_9ZZZZ</name>
<reference evidence="1" key="1">
    <citation type="submission" date="2018-05" db="EMBL/GenBank/DDBJ databases">
        <authorList>
            <person name="Lanie J.A."/>
            <person name="Ng W.-L."/>
            <person name="Kazmierczak K.M."/>
            <person name="Andrzejewski T.M."/>
            <person name="Davidsen T.M."/>
            <person name="Wayne K.J."/>
            <person name="Tettelin H."/>
            <person name="Glass J.I."/>
            <person name="Rusch D."/>
            <person name="Podicherti R."/>
            <person name="Tsui H.-C.T."/>
            <person name="Winkler M.E."/>
        </authorList>
    </citation>
    <scope>NUCLEOTIDE SEQUENCE</scope>
</reference>
<dbReference type="EMBL" id="UINC01127697">
    <property type="protein sequence ID" value="SVD06985.1"/>
    <property type="molecule type" value="Genomic_DNA"/>
</dbReference>
<dbReference type="AlphaFoldDB" id="A0A382SBY9"/>
<sequence>MDLLNKLNIEETNYGACIGGVEWLSTKGGFKNISYNPATGVNIAEVLECDESHYESVVKAA</sequence>
<gene>
    <name evidence="1" type="ORF">METZ01_LOCUS359839</name>
</gene>
<feature type="non-terminal residue" evidence="1">
    <location>
        <position position="61"/>
    </location>
</feature>
<proteinExistence type="predicted"/>
<accession>A0A382SBY9</accession>